<comment type="caution">
    <text evidence="2">The sequence shown here is derived from an EMBL/GenBank/DDBJ whole genome shotgun (WGS) entry which is preliminary data.</text>
</comment>
<sequence length="122" mass="13217">MTQEIVFDEQSSQGAKGVYATNTNAAARTLGGDDLHEHDFLLESLDDEDEEGLDSLRGEAVRKAGMSGGRGRGRGRGRGARDSGRYGRMRNSHAPLQGPTSSRSPVEDRKKANKTKPKTVVF</sequence>
<name>W7T7C4_9STRA</name>
<keyword evidence="3" id="KW-1185">Reference proteome</keyword>
<feature type="region of interest" description="Disordered" evidence="1">
    <location>
        <begin position="45"/>
        <end position="122"/>
    </location>
</feature>
<dbReference type="Proteomes" id="UP000019335">
    <property type="component" value="Unassembled WGS sequence"/>
</dbReference>
<gene>
    <name evidence="2" type="ORF">Naga_100066g20</name>
</gene>
<evidence type="ECO:0000313" key="3">
    <source>
        <dbReference type="Proteomes" id="UP000019335"/>
    </source>
</evidence>
<reference evidence="2 3" key="1">
    <citation type="journal article" date="2014" name="Mol. Plant">
        <title>Chromosome Scale Genome Assembly and Transcriptome Profiling of Nannochloropsis gaditana in Nitrogen Depletion.</title>
        <authorList>
            <person name="Corteggiani Carpinelli E."/>
            <person name="Telatin A."/>
            <person name="Vitulo N."/>
            <person name="Forcato C."/>
            <person name="D'Angelo M."/>
            <person name="Schiavon R."/>
            <person name="Vezzi A."/>
            <person name="Giacometti G.M."/>
            <person name="Morosinotto T."/>
            <person name="Valle G."/>
        </authorList>
    </citation>
    <scope>NUCLEOTIDE SEQUENCE [LARGE SCALE GENOMIC DNA]</scope>
    <source>
        <strain evidence="2 3">B-31</strain>
    </source>
</reference>
<feature type="compositionally biased region" description="Basic residues" evidence="1">
    <location>
        <begin position="111"/>
        <end position="122"/>
    </location>
</feature>
<evidence type="ECO:0000313" key="2">
    <source>
        <dbReference type="EMBL" id="EWM22372.1"/>
    </source>
</evidence>
<protein>
    <submittedName>
        <fullName evidence="2">Uncharacterized protein</fullName>
    </submittedName>
</protein>
<organism evidence="2 3">
    <name type="scientific">Nannochloropsis gaditana</name>
    <dbReference type="NCBI Taxonomy" id="72520"/>
    <lineage>
        <taxon>Eukaryota</taxon>
        <taxon>Sar</taxon>
        <taxon>Stramenopiles</taxon>
        <taxon>Ochrophyta</taxon>
        <taxon>Eustigmatophyceae</taxon>
        <taxon>Eustigmatales</taxon>
        <taxon>Monodopsidaceae</taxon>
        <taxon>Nannochloropsis</taxon>
    </lineage>
</organism>
<dbReference type="AlphaFoldDB" id="W7T7C4"/>
<dbReference type="EMBL" id="AZIL01002196">
    <property type="protein sequence ID" value="EWM22372.1"/>
    <property type="molecule type" value="Genomic_DNA"/>
</dbReference>
<accession>W7T7C4</accession>
<evidence type="ECO:0000256" key="1">
    <source>
        <dbReference type="SAM" id="MobiDB-lite"/>
    </source>
</evidence>
<proteinExistence type="predicted"/>